<dbReference type="Proteomes" id="UP000472676">
    <property type="component" value="Unassembled WGS sequence"/>
</dbReference>
<evidence type="ECO:0000313" key="2">
    <source>
        <dbReference type="EMBL" id="NGY04180.1"/>
    </source>
</evidence>
<protein>
    <recommendedName>
        <fullName evidence="4">BIG2 domain-containing protein</fullName>
    </recommendedName>
</protein>
<dbReference type="Gene3D" id="2.60.40.1080">
    <property type="match status" value="2"/>
</dbReference>
<evidence type="ECO:0008006" key="4">
    <source>
        <dbReference type="Google" id="ProtNLM"/>
    </source>
</evidence>
<gene>
    <name evidence="2" type="ORF">G7Y85_05345</name>
</gene>
<reference evidence="2 3" key="1">
    <citation type="journal article" date="2014" name="Int. J. Syst. Evol. Microbiol.">
        <title>Solimonas terrae sp. nov., isolated from soil.</title>
        <authorList>
            <person name="Kim S.J."/>
            <person name="Moon J.Y."/>
            <person name="Weon H.Y."/>
            <person name="Ahn J.H."/>
            <person name="Chen W.M."/>
            <person name="Kwon S.W."/>
        </authorList>
    </citation>
    <scope>NUCLEOTIDE SEQUENCE [LARGE SCALE GENOMIC DNA]</scope>
    <source>
        <strain evidence="2 3">KIS83-12</strain>
    </source>
</reference>
<dbReference type="AlphaFoldDB" id="A0A6M2BPC6"/>
<dbReference type="InterPro" id="IPR008964">
    <property type="entry name" value="Invasin/intimin_cell_adhesion"/>
</dbReference>
<feature type="compositionally biased region" description="Basic and acidic residues" evidence="1">
    <location>
        <begin position="86"/>
        <end position="95"/>
    </location>
</feature>
<organism evidence="2 3">
    <name type="scientific">Solimonas terrae</name>
    <dbReference type="NCBI Taxonomy" id="1396819"/>
    <lineage>
        <taxon>Bacteria</taxon>
        <taxon>Pseudomonadati</taxon>
        <taxon>Pseudomonadota</taxon>
        <taxon>Gammaproteobacteria</taxon>
        <taxon>Nevskiales</taxon>
        <taxon>Nevskiaceae</taxon>
        <taxon>Solimonas</taxon>
    </lineage>
</organism>
<comment type="caution">
    <text evidence="2">The sequence shown here is derived from an EMBL/GenBank/DDBJ whole genome shotgun (WGS) entry which is preliminary data.</text>
</comment>
<dbReference type="EMBL" id="JAAMOW010000002">
    <property type="protein sequence ID" value="NGY04180.1"/>
    <property type="molecule type" value="Genomic_DNA"/>
</dbReference>
<dbReference type="SUPFAM" id="SSF49373">
    <property type="entry name" value="Invasin/intimin cell-adhesion fragments"/>
    <property type="match status" value="1"/>
</dbReference>
<accession>A0A6M2BPC6</accession>
<feature type="region of interest" description="Disordered" evidence="1">
    <location>
        <begin position="76"/>
        <end position="99"/>
    </location>
</feature>
<proteinExistence type="predicted"/>
<evidence type="ECO:0000313" key="3">
    <source>
        <dbReference type="Proteomes" id="UP000472676"/>
    </source>
</evidence>
<name>A0A6M2BPC6_9GAMM</name>
<dbReference type="PROSITE" id="PS51257">
    <property type="entry name" value="PROKAR_LIPOPROTEIN"/>
    <property type="match status" value="1"/>
</dbReference>
<evidence type="ECO:0000256" key="1">
    <source>
        <dbReference type="SAM" id="MobiDB-lite"/>
    </source>
</evidence>
<keyword evidence="3" id="KW-1185">Reference proteome</keyword>
<sequence>MKAVKAVGILGALAALMVLGGCGNGSIKSPDFEPVTTLISVDIQPATAGQPNTLPAGTTLSYRAMATVSVTVQPGTKDAAGNEIDSQTRTEDVTSKTDWTSSNMSVATVSQGVVTGQSASATPVTITASYGGKSDTVQVTVTSAVLTSVVYAAEAGTARTSNDQYTVITGNNVPFQLYGRFSDQTASDAPRLLDDASFGITWTSSATDVANNPAGDGNFTTSTAGTTVIRGTVTQQPDGSAVTGVTPTFATATLVVQAANAFCDRAFVAPSAKTSVETSIGCLGCTVANPEQAIDGDLNTDATMDIPLGLLLSATLSLNVSDSSNPLTVGKSVGLVLSRDADLLSAELLSTLTVTTVNCDVNGSNCTPVETFAGSSDALHLGLLGLIGSVPEYLLATDPITQPANGVRLSFQGGLVSLLASLHVHSACAATAASATP</sequence>
<dbReference type="RefSeq" id="WP_166252905.1">
    <property type="nucleotide sequence ID" value="NZ_JAAMOW010000002.1"/>
</dbReference>